<keyword evidence="1" id="KW-0479">Metal-binding</keyword>
<evidence type="ECO:0000313" key="7">
    <source>
        <dbReference type="RefSeq" id="XP_009758090.1"/>
    </source>
</evidence>
<proteinExistence type="predicted"/>
<reference evidence="7" key="2">
    <citation type="submission" date="2025-08" db="UniProtKB">
        <authorList>
            <consortium name="RefSeq"/>
        </authorList>
    </citation>
    <scope>IDENTIFICATION</scope>
    <source>
        <tissue evidence="7">Leaf</tissue>
    </source>
</reference>
<keyword evidence="4" id="KW-0408">Iron</keyword>
<evidence type="ECO:0000256" key="4">
    <source>
        <dbReference type="ARBA" id="ARBA00023004"/>
    </source>
</evidence>
<dbReference type="AlphaFoldDB" id="A0A1U7V8F7"/>
<dbReference type="GO" id="GO:0016706">
    <property type="term" value="F:2-oxoglutarate-dependent dioxygenase activity"/>
    <property type="evidence" value="ECO:0007669"/>
    <property type="project" value="UniProtKB-ARBA"/>
</dbReference>
<accession>A0A1U7V8F7</accession>
<name>A0A1U7V8F7_NICSY</name>
<dbReference type="Pfam" id="PF14226">
    <property type="entry name" value="DIOX_N"/>
    <property type="match status" value="1"/>
</dbReference>
<keyword evidence="6" id="KW-1185">Reference proteome</keyword>
<evidence type="ECO:0000259" key="5">
    <source>
        <dbReference type="Pfam" id="PF14226"/>
    </source>
</evidence>
<sequence length="147" mass="17091">MLSFQVVNHGIPQSVMKDALDVATEFFDLPNEEKMNLYSTNVHTPVRYGTSMNQSKDKAYFWRDFLKHYSNPISSFIDLWPSNPTSYKKKMGDYAREVQKLHQQLMEVVLESLGLDPNYLHEEIAQGSQVSGACIIKQRFFFPFYPI</sequence>
<dbReference type="GO" id="GO:0046872">
    <property type="term" value="F:metal ion binding"/>
    <property type="evidence" value="ECO:0007669"/>
    <property type="project" value="UniProtKB-KW"/>
</dbReference>
<evidence type="ECO:0000256" key="1">
    <source>
        <dbReference type="ARBA" id="ARBA00022723"/>
    </source>
</evidence>
<reference evidence="6" key="1">
    <citation type="journal article" date="2013" name="Genome Biol.">
        <title>Reference genomes and transcriptomes of Nicotiana sylvestris and Nicotiana tomentosiformis.</title>
        <authorList>
            <person name="Sierro N."/>
            <person name="Battey J.N."/>
            <person name="Ouadi S."/>
            <person name="Bovet L."/>
            <person name="Goepfert S."/>
            <person name="Bakaher N."/>
            <person name="Peitsch M.C."/>
            <person name="Ivanov N.V."/>
        </authorList>
    </citation>
    <scope>NUCLEOTIDE SEQUENCE [LARGE SCALE GENOMIC DNA]</scope>
</reference>
<organism evidence="6 7">
    <name type="scientific">Nicotiana sylvestris</name>
    <name type="common">Wood tobacco</name>
    <name type="synonym">South American tobacco</name>
    <dbReference type="NCBI Taxonomy" id="4096"/>
    <lineage>
        <taxon>Eukaryota</taxon>
        <taxon>Viridiplantae</taxon>
        <taxon>Streptophyta</taxon>
        <taxon>Embryophyta</taxon>
        <taxon>Tracheophyta</taxon>
        <taxon>Spermatophyta</taxon>
        <taxon>Magnoliopsida</taxon>
        <taxon>eudicotyledons</taxon>
        <taxon>Gunneridae</taxon>
        <taxon>Pentapetalae</taxon>
        <taxon>asterids</taxon>
        <taxon>lamiids</taxon>
        <taxon>Solanales</taxon>
        <taxon>Solanaceae</taxon>
        <taxon>Nicotianoideae</taxon>
        <taxon>Nicotianeae</taxon>
        <taxon>Nicotiana</taxon>
    </lineage>
</organism>
<dbReference type="Gene3D" id="2.60.120.330">
    <property type="entry name" value="B-lactam Antibiotic, Isopenicillin N Synthase, Chain"/>
    <property type="match status" value="1"/>
</dbReference>
<gene>
    <name evidence="7" type="primary">LOC104210816</name>
</gene>
<dbReference type="InterPro" id="IPR026992">
    <property type="entry name" value="DIOX_N"/>
</dbReference>
<dbReference type="eggNOG" id="KOG0143">
    <property type="taxonomic scope" value="Eukaryota"/>
</dbReference>
<evidence type="ECO:0000256" key="2">
    <source>
        <dbReference type="ARBA" id="ARBA00022896"/>
    </source>
</evidence>
<feature type="domain" description="Non-haem dioxygenase N-terminal" evidence="5">
    <location>
        <begin position="4"/>
        <end position="82"/>
    </location>
</feature>
<evidence type="ECO:0000256" key="3">
    <source>
        <dbReference type="ARBA" id="ARBA00023002"/>
    </source>
</evidence>
<dbReference type="RefSeq" id="XP_009758090.1">
    <property type="nucleotide sequence ID" value="XM_009759788.1"/>
</dbReference>
<keyword evidence="3" id="KW-0560">Oxidoreductase</keyword>
<dbReference type="GO" id="GO:0031418">
    <property type="term" value="F:L-ascorbic acid binding"/>
    <property type="evidence" value="ECO:0007669"/>
    <property type="project" value="UniProtKB-KW"/>
</dbReference>
<dbReference type="PANTHER" id="PTHR47991">
    <property type="entry name" value="OXOGLUTARATE/IRON-DEPENDENT DIOXYGENASE"/>
    <property type="match status" value="1"/>
</dbReference>
<protein>
    <submittedName>
        <fullName evidence="7">Hyoscyamine 6-dioxygenase-like</fullName>
    </submittedName>
</protein>
<dbReference type="Proteomes" id="UP000189701">
    <property type="component" value="Unplaced"/>
</dbReference>
<dbReference type="SUPFAM" id="SSF51197">
    <property type="entry name" value="Clavaminate synthase-like"/>
    <property type="match status" value="1"/>
</dbReference>
<keyword evidence="2" id="KW-0847">Vitamin C</keyword>
<dbReference type="InterPro" id="IPR050295">
    <property type="entry name" value="Plant_2OG-oxidoreductases"/>
</dbReference>
<dbReference type="InterPro" id="IPR027443">
    <property type="entry name" value="IPNS-like_sf"/>
</dbReference>
<evidence type="ECO:0000313" key="6">
    <source>
        <dbReference type="Proteomes" id="UP000189701"/>
    </source>
</evidence>